<evidence type="ECO:0000313" key="13">
    <source>
        <dbReference type="Proteomes" id="UP000732377"/>
    </source>
</evidence>
<dbReference type="InterPro" id="IPR000623">
    <property type="entry name" value="Shikimate_kinase/TSH1"/>
</dbReference>
<comment type="cofactor">
    <cofactor evidence="11">
        <name>Mg(2+)</name>
        <dbReference type="ChEBI" id="CHEBI:18420"/>
    </cofactor>
    <text evidence="11">Binds 1 Mg(2+) ion per subunit.</text>
</comment>
<dbReference type="SUPFAM" id="SSF52540">
    <property type="entry name" value="P-loop containing nucleoside triphosphate hydrolases"/>
    <property type="match status" value="1"/>
</dbReference>
<feature type="binding site" evidence="11">
    <location>
        <position position="14"/>
    </location>
    <ligand>
        <name>Mg(2+)</name>
        <dbReference type="ChEBI" id="CHEBI:18420"/>
    </ligand>
</feature>
<dbReference type="EC" id="2.7.1.71" evidence="3 11"/>
<feature type="binding site" evidence="11">
    <location>
        <position position="32"/>
    </location>
    <ligand>
        <name>substrate</name>
    </ligand>
</feature>
<comment type="pathway">
    <text evidence="1 11">Metabolic intermediate biosynthesis; chorismate biosynthesis; chorismate from D-erythrose 4-phosphate and phosphoenolpyruvate: step 5/7.</text>
</comment>
<keyword evidence="11" id="KW-0479">Metal-binding</keyword>
<evidence type="ECO:0000256" key="6">
    <source>
        <dbReference type="ARBA" id="ARBA00022741"/>
    </source>
</evidence>
<evidence type="ECO:0000256" key="9">
    <source>
        <dbReference type="ARBA" id="ARBA00023141"/>
    </source>
</evidence>
<feature type="binding site" evidence="11">
    <location>
        <begin position="10"/>
        <end position="15"/>
    </location>
    <ligand>
        <name>ATP</name>
        <dbReference type="ChEBI" id="CHEBI:30616"/>
    </ligand>
</feature>
<dbReference type="PRINTS" id="PR01100">
    <property type="entry name" value="SHIKIMTKNASE"/>
</dbReference>
<evidence type="ECO:0000313" key="12">
    <source>
        <dbReference type="EMBL" id="MBY6277565.1"/>
    </source>
</evidence>
<dbReference type="EMBL" id="PIUK01000199">
    <property type="protein sequence ID" value="MBY6277565.1"/>
    <property type="molecule type" value="Genomic_DNA"/>
</dbReference>
<dbReference type="InterPro" id="IPR023000">
    <property type="entry name" value="Shikimate_kinase_CS"/>
</dbReference>
<dbReference type="CDD" id="cd00464">
    <property type="entry name" value="SK"/>
    <property type="match status" value="1"/>
</dbReference>
<accession>A0A953LFG5</accession>
<dbReference type="Proteomes" id="UP000732377">
    <property type="component" value="Unassembled WGS sequence"/>
</dbReference>
<reference evidence="12" key="1">
    <citation type="submission" date="2017-11" db="EMBL/GenBank/DDBJ databases">
        <title>Three new genomes from thermophilic consortium.</title>
        <authorList>
            <person name="Quaggio R."/>
            <person name="Amgarten D."/>
            <person name="Setubal J.C."/>
        </authorList>
    </citation>
    <scope>NUCLEOTIDE SEQUENCE</scope>
    <source>
        <strain evidence="12">ZCTH01-B2</strain>
    </source>
</reference>
<dbReference type="Pfam" id="PF01202">
    <property type="entry name" value="SKI"/>
    <property type="match status" value="1"/>
</dbReference>
<protein>
    <recommendedName>
        <fullName evidence="3 11">Shikimate kinase</fullName>
        <shortName evidence="11">SK</shortName>
        <ecNumber evidence="3 11">2.7.1.71</ecNumber>
    </recommendedName>
</protein>
<comment type="subunit">
    <text evidence="11">Monomer.</text>
</comment>
<dbReference type="GO" id="GO:0004765">
    <property type="term" value="F:shikimate kinase activity"/>
    <property type="evidence" value="ECO:0007669"/>
    <property type="project" value="UniProtKB-UniRule"/>
</dbReference>
<comment type="catalytic activity">
    <reaction evidence="10 11">
        <text>shikimate + ATP = 3-phosphoshikimate + ADP + H(+)</text>
        <dbReference type="Rhea" id="RHEA:13121"/>
        <dbReference type="ChEBI" id="CHEBI:15378"/>
        <dbReference type="ChEBI" id="CHEBI:30616"/>
        <dbReference type="ChEBI" id="CHEBI:36208"/>
        <dbReference type="ChEBI" id="CHEBI:145989"/>
        <dbReference type="ChEBI" id="CHEBI:456216"/>
        <dbReference type="EC" id="2.7.1.71"/>
    </reaction>
</comment>
<dbReference type="PANTHER" id="PTHR21087:SF16">
    <property type="entry name" value="SHIKIMATE KINASE 1, CHLOROPLASTIC"/>
    <property type="match status" value="1"/>
</dbReference>
<sequence>MNIVLVGLMGSGKTAVGRLLAERLGRPFVDTDRLVEADAGRTVADIFAAEGEEGFRRREAEVVARAAAGDNQVIATGGGAVLRTENREALRRTGFVIWLDAEPETLYDRARGQGLHRRPLLSGPDPLGRLRALAAARRPFYAQTAHVRICTDRRSLQDVVAEIMEKLQERGERG</sequence>
<name>A0A953LFG5_SYMTR</name>
<dbReference type="PANTHER" id="PTHR21087">
    <property type="entry name" value="SHIKIMATE KINASE"/>
    <property type="match status" value="1"/>
</dbReference>
<keyword evidence="7 11" id="KW-0418">Kinase</keyword>
<dbReference type="GO" id="GO:0005524">
    <property type="term" value="F:ATP binding"/>
    <property type="evidence" value="ECO:0007669"/>
    <property type="project" value="UniProtKB-UniRule"/>
</dbReference>
<keyword evidence="6 11" id="KW-0547">Nucleotide-binding</keyword>
<dbReference type="GO" id="GO:0008652">
    <property type="term" value="P:amino acid biosynthetic process"/>
    <property type="evidence" value="ECO:0007669"/>
    <property type="project" value="UniProtKB-KW"/>
</dbReference>
<dbReference type="AlphaFoldDB" id="A0A953LFG5"/>
<feature type="binding site" evidence="11">
    <location>
        <position position="154"/>
    </location>
    <ligand>
        <name>ATP</name>
        <dbReference type="ChEBI" id="CHEBI:30616"/>
    </ligand>
</feature>
<dbReference type="HAMAP" id="MF_00109">
    <property type="entry name" value="Shikimate_kinase"/>
    <property type="match status" value="1"/>
</dbReference>
<dbReference type="GO" id="GO:0009423">
    <property type="term" value="P:chorismate biosynthetic process"/>
    <property type="evidence" value="ECO:0007669"/>
    <property type="project" value="UniProtKB-UniRule"/>
</dbReference>
<keyword evidence="5 11" id="KW-0808">Transferase</keyword>
<dbReference type="InterPro" id="IPR031322">
    <property type="entry name" value="Shikimate/glucono_kinase"/>
</dbReference>
<dbReference type="PROSITE" id="PS01128">
    <property type="entry name" value="SHIKIMATE_KINASE"/>
    <property type="match status" value="1"/>
</dbReference>
<dbReference type="Gene3D" id="3.40.50.300">
    <property type="entry name" value="P-loop containing nucleotide triphosphate hydrolases"/>
    <property type="match status" value="1"/>
</dbReference>
<feature type="binding site" evidence="11">
    <location>
        <position position="118"/>
    </location>
    <ligand>
        <name>ATP</name>
        <dbReference type="ChEBI" id="CHEBI:30616"/>
    </ligand>
</feature>
<comment type="function">
    <text evidence="11">Catalyzes the specific phosphorylation of the 3-hydroxyl group of shikimic acid using ATP as a cosubstrate.</text>
</comment>
<feature type="binding site" evidence="11">
    <location>
        <position position="78"/>
    </location>
    <ligand>
        <name>substrate</name>
    </ligand>
</feature>
<evidence type="ECO:0000256" key="1">
    <source>
        <dbReference type="ARBA" id="ARBA00004842"/>
    </source>
</evidence>
<keyword evidence="4 11" id="KW-0028">Amino-acid biosynthesis</keyword>
<dbReference type="GO" id="GO:0005829">
    <property type="term" value="C:cytosol"/>
    <property type="evidence" value="ECO:0007669"/>
    <property type="project" value="TreeGrafter"/>
</dbReference>
<keyword evidence="11" id="KW-0460">Magnesium</keyword>
<dbReference type="GO" id="GO:0000287">
    <property type="term" value="F:magnesium ion binding"/>
    <property type="evidence" value="ECO:0007669"/>
    <property type="project" value="UniProtKB-UniRule"/>
</dbReference>
<proteinExistence type="inferred from homology"/>
<feature type="binding site" evidence="11">
    <location>
        <position position="137"/>
    </location>
    <ligand>
        <name>substrate</name>
    </ligand>
</feature>
<keyword evidence="9 11" id="KW-0057">Aromatic amino acid biosynthesis</keyword>
<dbReference type="GO" id="GO:0009073">
    <property type="term" value="P:aromatic amino acid family biosynthetic process"/>
    <property type="evidence" value="ECO:0007669"/>
    <property type="project" value="UniProtKB-KW"/>
</dbReference>
<dbReference type="InterPro" id="IPR027417">
    <property type="entry name" value="P-loop_NTPase"/>
</dbReference>
<evidence type="ECO:0000256" key="11">
    <source>
        <dbReference type="HAMAP-Rule" id="MF_00109"/>
    </source>
</evidence>
<evidence type="ECO:0000256" key="4">
    <source>
        <dbReference type="ARBA" id="ARBA00022605"/>
    </source>
</evidence>
<evidence type="ECO:0000256" key="8">
    <source>
        <dbReference type="ARBA" id="ARBA00022840"/>
    </source>
</evidence>
<keyword evidence="8 11" id="KW-0067">ATP-binding</keyword>
<evidence type="ECO:0000256" key="3">
    <source>
        <dbReference type="ARBA" id="ARBA00012154"/>
    </source>
</evidence>
<feature type="binding site" evidence="11">
    <location>
        <position position="56"/>
    </location>
    <ligand>
        <name>substrate</name>
    </ligand>
</feature>
<comment type="subcellular location">
    <subcellularLocation>
        <location evidence="11">Cytoplasm</location>
    </subcellularLocation>
</comment>
<comment type="similarity">
    <text evidence="2 11">Belongs to the shikimate kinase family.</text>
</comment>
<keyword evidence="11" id="KW-0963">Cytoplasm</keyword>
<gene>
    <name evidence="11" type="primary">aroK</name>
    <name evidence="12" type="ORF">CWE10_15405</name>
</gene>
<evidence type="ECO:0000256" key="7">
    <source>
        <dbReference type="ARBA" id="ARBA00022777"/>
    </source>
</evidence>
<evidence type="ECO:0000256" key="5">
    <source>
        <dbReference type="ARBA" id="ARBA00022679"/>
    </source>
</evidence>
<organism evidence="12 13">
    <name type="scientific">Symbiobacterium thermophilum</name>
    <dbReference type="NCBI Taxonomy" id="2734"/>
    <lineage>
        <taxon>Bacteria</taxon>
        <taxon>Bacillati</taxon>
        <taxon>Bacillota</taxon>
        <taxon>Clostridia</taxon>
        <taxon>Eubacteriales</taxon>
        <taxon>Symbiobacteriaceae</taxon>
        <taxon>Symbiobacterium</taxon>
    </lineage>
</organism>
<dbReference type="RefSeq" id="WP_273380828.1">
    <property type="nucleotide sequence ID" value="NZ_PIUK01000199.1"/>
</dbReference>
<evidence type="ECO:0000256" key="2">
    <source>
        <dbReference type="ARBA" id="ARBA00006997"/>
    </source>
</evidence>
<comment type="caution">
    <text evidence="12">The sequence shown here is derived from an EMBL/GenBank/DDBJ whole genome shotgun (WGS) entry which is preliminary data.</text>
</comment>
<evidence type="ECO:0000256" key="10">
    <source>
        <dbReference type="ARBA" id="ARBA00048567"/>
    </source>
</evidence>